<proteinExistence type="predicted"/>
<dbReference type="OrthoDB" id="73875at2759"/>
<evidence type="ECO:0000313" key="2">
    <source>
        <dbReference type="EMBL" id="KAH7111550.1"/>
    </source>
</evidence>
<feature type="compositionally biased region" description="Basic and acidic residues" evidence="1">
    <location>
        <begin position="1"/>
        <end position="17"/>
    </location>
</feature>
<dbReference type="EMBL" id="JAGMUV010000040">
    <property type="protein sequence ID" value="KAH7111550.1"/>
    <property type="molecule type" value="Genomic_DNA"/>
</dbReference>
<dbReference type="Proteomes" id="UP000738349">
    <property type="component" value="Unassembled WGS sequence"/>
</dbReference>
<sequence length="357" mass="40280">MYKNAETHKNEGKRHLDEEADTPLFGDTVENCEFDGEGYRYELNFGAHVRGKFKPDFTYGFMIASMDNVFNVKQANRWLNVEGESDQAFFQPFTLASFNNTDASAASPSAPYFDGKLSIRMKSGFGDFNVSFPPNPEDQLGTRNVERDDNRVSVDNHNFGLKVSLGLFSDLRLFEVDTVDMSMDYSTFMEWTFFPSPCLAPATCPNTTVKTLGMQVYKWMTTLDTYGGMTAEQQLLATEERWIPGIVFKYLNDPTVWKKFCNTFEPLWVRVGKFEAFYATQGSGVAIPSLPEEWKEFIEIALTSMVHLTKAAFELQTVIAFGGLFNLIPSMALHGVYWAKNIGVNQLKICIDGSCQG</sequence>
<protein>
    <submittedName>
        <fullName evidence="2">Uncharacterized protein</fullName>
    </submittedName>
</protein>
<dbReference type="AlphaFoldDB" id="A0A9P9D2J0"/>
<accession>A0A9P9D2J0</accession>
<organism evidence="2 3">
    <name type="scientific">Dactylonectria macrodidyma</name>
    <dbReference type="NCBI Taxonomy" id="307937"/>
    <lineage>
        <taxon>Eukaryota</taxon>
        <taxon>Fungi</taxon>
        <taxon>Dikarya</taxon>
        <taxon>Ascomycota</taxon>
        <taxon>Pezizomycotina</taxon>
        <taxon>Sordariomycetes</taxon>
        <taxon>Hypocreomycetidae</taxon>
        <taxon>Hypocreales</taxon>
        <taxon>Nectriaceae</taxon>
        <taxon>Dactylonectria</taxon>
    </lineage>
</organism>
<evidence type="ECO:0000256" key="1">
    <source>
        <dbReference type="SAM" id="MobiDB-lite"/>
    </source>
</evidence>
<gene>
    <name evidence="2" type="ORF">EDB81DRAFT_894265</name>
</gene>
<name>A0A9P9D2J0_9HYPO</name>
<reference evidence="2" key="1">
    <citation type="journal article" date="2021" name="Nat. Commun.">
        <title>Genetic determinants of endophytism in the Arabidopsis root mycobiome.</title>
        <authorList>
            <person name="Mesny F."/>
            <person name="Miyauchi S."/>
            <person name="Thiergart T."/>
            <person name="Pickel B."/>
            <person name="Atanasova L."/>
            <person name="Karlsson M."/>
            <person name="Huettel B."/>
            <person name="Barry K.W."/>
            <person name="Haridas S."/>
            <person name="Chen C."/>
            <person name="Bauer D."/>
            <person name="Andreopoulos W."/>
            <person name="Pangilinan J."/>
            <person name="LaButti K."/>
            <person name="Riley R."/>
            <person name="Lipzen A."/>
            <person name="Clum A."/>
            <person name="Drula E."/>
            <person name="Henrissat B."/>
            <person name="Kohler A."/>
            <person name="Grigoriev I.V."/>
            <person name="Martin F.M."/>
            <person name="Hacquard S."/>
        </authorList>
    </citation>
    <scope>NUCLEOTIDE SEQUENCE</scope>
    <source>
        <strain evidence="2">MPI-CAGE-AT-0147</strain>
    </source>
</reference>
<keyword evidence="3" id="KW-1185">Reference proteome</keyword>
<feature type="region of interest" description="Disordered" evidence="1">
    <location>
        <begin position="1"/>
        <end position="21"/>
    </location>
</feature>
<comment type="caution">
    <text evidence="2">The sequence shown here is derived from an EMBL/GenBank/DDBJ whole genome shotgun (WGS) entry which is preliminary data.</text>
</comment>
<evidence type="ECO:0000313" key="3">
    <source>
        <dbReference type="Proteomes" id="UP000738349"/>
    </source>
</evidence>